<dbReference type="RefSeq" id="WP_076760267.1">
    <property type="nucleotide sequence ID" value="NZ_CP133085.1"/>
</dbReference>
<feature type="transmembrane region" description="Helical" evidence="1">
    <location>
        <begin position="6"/>
        <end position="23"/>
    </location>
</feature>
<dbReference type="Pfam" id="PF12669">
    <property type="entry name" value="FeoB_associated"/>
    <property type="match status" value="1"/>
</dbReference>
<reference evidence="2 5" key="2">
    <citation type="submission" date="2018-08" db="EMBL/GenBank/DDBJ databases">
        <title>Bacillus phenotypic plasticity.</title>
        <authorList>
            <person name="Hurtado E."/>
        </authorList>
    </citation>
    <scope>NUCLEOTIDE SEQUENCE [LARGE SCALE GENOMIC DNA]</scope>
    <source>
        <strain evidence="2 5">427</strain>
    </source>
</reference>
<dbReference type="AlphaFoldDB" id="A0A1R1QR84"/>
<gene>
    <name evidence="3" type="ORF">BW143_07695</name>
    <name evidence="2" type="ORF">DX927_22205</name>
</gene>
<keyword evidence="1" id="KW-1133">Transmembrane helix</keyword>
<dbReference type="Proteomes" id="UP000324326">
    <property type="component" value="Unassembled WGS sequence"/>
</dbReference>
<evidence type="ECO:0000313" key="4">
    <source>
        <dbReference type="Proteomes" id="UP000187367"/>
    </source>
</evidence>
<evidence type="ECO:0000313" key="3">
    <source>
        <dbReference type="EMBL" id="OMI07165.1"/>
    </source>
</evidence>
<dbReference type="OrthoDB" id="2326035at2"/>
<sequence>MLFNITIGALIFGYAAWTLFKLVKRSRKGKCAACELNRSCPSACDDGKMKNS</sequence>
<evidence type="ECO:0000256" key="1">
    <source>
        <dbReference type="SAM" id="Phobius"/>
    </source>
</evidence>
<accession>A0A1R1S2A6</accession>
<dbReference type="EMBL" id="QSND01000006">
    <property type="protein sequence ID" value="KAA6447370.1"/>
    <property type="molecule type" value="Genomic_DNA"/>
</dbReference>
<evidence type="ECO:0000313" key="5">
    <source>
        <dbReference type="Proteomes" id="UP000324326"/>
    </source>
</evidence>
<keyword evidence="3" id="KW-0378">Hydrolase</keyword>
<dbReference type="GO" id="GO:0016787">
    <property type="term" value="F:hydrolase activity"/>
    <property type="evidence" value="ECO:0007669"/>
    <property type="project" value="UniProtKB-KW"/>
</dbReference>
<accession>A0A1R1QR84</accession>
<keyword evidence="4" id="KW-1185">Reference proteome</keyword>
<reference evidence="3 4" key="1">
    <citation type="submission" date="2017-01" db="EMBL/GenBank/DDBJ databases">
        <title>Bacillus phylogenomics.</title>
        <authorList>
            <person name="Dunlap C."/>
        </authorList>
    </citation>
    <scope>NUCLEOTIDE SEQUENCE [LARGE SCALE GENOMIC DNA]</scope>
    <source>
        <strain evidence="3 4">NRRL B-41282</strain>
    </source>
</reference>
<proteinExistence type="predicted"/>
<comment type="caution">
    <text evidence="3">The sequence shown here is derived from an EMBL/GenBank/DDBJ whole genome shotgun (WGS) entry which is preliminary data.</text>
</comment>
<organism evidence="3 4">
    <name type="scientific">Bacillus swezeyi</name>
    <dbReference type="NCBI Taxonomy" id="1925020"/>
    <lineage>
        <taxon>Bacteria</taxon>
        <taxon>Bacillati</taxon>
        <taxon>Bacillota</taxon>
        <taxon>Bacilli</taxon>
        <taxon>Bacillales</taxon>
        <taxon>Bacillaceae</taxon>
        <taxon>Bacillus</taxon>
    </lineage>
</organism>
<protein>
    <submittedName>
        <fullName evidence="2">FeoB-associated Cys-rich membrane protein</fullName>
    </submittedName>
    <submittedName>
        <fullName evidence="3">Hydrolase</fullName>
    </submittedName>
</protein>
<evidence type="ECO:0000313" key="2">
    <source>
        <dbReference type="EMBL" id="KAA6447370.1"/>
    </source>
</evidence>
<keyword evidence="1" id="KW-0812">Transmembrane</keyword>
<dbReference type="STRING" id="1925020.BTA30_04980"/>
<name>A0A1R1QR84_9BACI</name>
<dbReference type="EMBL" id="MTJL01000011">
    <property type="protein sequence ID" value="OMI07165.1"/>
    <property type="molecule type" value="Genomic_DNA"/>
</dbReference>
<keyword evidence="1" id="KW-0472">Membrane</keyword>
<dbReference type="GeneID" id="92792170"/>
<dbReference type="Proteomes" id="UP000187367">
    <property type="component" value="Unassembled WGS sequence"/>
</dbReference>